<evidence type="ECO:0000256" key="5">
    <source>
        <dbReference type="ARBA" id="ARBA00022771"/>
    </source>
</evidence>
<organism evidence="13 14">
    <name type="scientific">Cryptotermes secundus</name>
    <dbReference type="NCBI Taxonomy" id="105785"/>
    <lineage>
        <taxon>Eukaryota</taxon>
        <taxon>Metazoa</taxon>
        <taxon>Ecdysozoa</taxon>
        <taxon>Arthropoda</taxon>
        <taxon>Hexapoda</taxon>
        <taxon>Insecta</taxon>
        <taxon>Pterygota</taxon>
        <taxon>Neoptera</taxon>
        <taxon>Polyneoptera</taxon>
        <taxon>Dictyoptera</taxon>
        <taxon>Blattodea</taxon>
        <taxon>Blattoidea</taxon>
        <taxon>Termitoidae</taxon>
        <taxon>Kalotermitidae</taxon>
        <taxon>Cryptotermitinae</taxon>
        <taxon>Cryptotermes</taxon>
    </lineage>
</organism>
<reference evidence="13 14" key="1">
    <citation type="submission" date="2017-12" db="EMBL/GenBank/DDBJ databases">
        <title>Hemimetabolous genomes reveal molecular basis of termite eusociality.</title>
        <authorList>
            <person name="Harrison M.C."/>
            <person name="Jongepier E."/>
            <person name="Robertson H.M."/>
            <person name="Arning N."/>
            <person name="Bitard-Feildel T."/>
            <person name="Chao H."/>
            <person name="Childers C.P."/>
            <person name="Dinh H."/>
            <person name="Doddapaneni H."/>
            <person name="Dugan S."/>
            <person name="Gowin J."/>
            <person name="Greiner C."/>
            <person name="Han Y."/>
            <person name="Hu H."/>
            <person name="Hughes D.S.T."/>
            <person name="Huylmans A.-K."/>
            <person name="Kemena C."/>
            <person name="Kremer L.P.M."/>
            <person name="Lee S.L."/>
            <person name="Lopez-Ezquerra A."/>
            <person name="Mallet L."/>
            <person name="Monroy-Kuhn J.M."/>
            <person name="Moser A."/>
            <person name="Murali S.C."/>
            <person name="Muzny D.M."/>
            <person name="Otani S."/>
            <person name="Piulachs M.-D."/>
            <person name="Poelchau M."/>
            <person name="Qu J."/>
            <person name="Schaub F."/>
            <person name="Wada-Katsumata A."/>
            <person name="Worley K.C."/>
            <person name="Xie Q."/>
            <person name="Ylla G."/>
            <person name="Poulsen M."/>
            <person name="Gibbs R.A."/>
            <person name="Schal C."/>
            <person name="Richards S."/>
            <person name="Belles X."/>
            <person name="Korb J."/>
            <person name="Bornberg-Bauer E."/>
        </authorList>
    </citation>
    <scope>NUCLEOTIDE SEQUENCE [LARGE SCALE GENOMIC DNA]</scope>
    <source>
        <tissue evidence="13">Whole body</tissue>
    </source>
</reference>
<dbReference type="InterPro" id="IPR011017">
    <property type="entry name" value="TRASH_dom"/>
</dbReference>
<evidence type="ECO:0000256" key="2">
    <source>
        <dbReference type="ARBA" id="ARBA00006991"/>
    </source>
</evidence>
<protein>
    <recommendedName>
        <fullName evidence="12">C2H2-type domain-containing protein</fullName>
    </recommendedName>
</protein>
<dbReference type="GO" id="GO:0005634">
    <property type="term" value="C:nucleus"/>
    <property type="evidence" value="ECO:0007669"/>
    <property type="project" value="UniProtKB-SubCell"/>
</dbReference>
<dbReference type="Pfam" id="PF00096">
    <property type="entry name" value="zf-C2H2"/>
    <property type="match status" value="7"/>
</dbReference>
<feature type="domain" description="C2H2-type" evidence="12">
    <location>
        <begin position="274"/>
        <end position="301"/>
    </location>
</feature>
<comment type="caution">
    <text evidence="13">The sequence shown here is derived from an EMBL/GenBank/DDBJ whole genome shotgun (WGS) entry which is preliminary data.</text>
</comment>
<dbReference type="SMART" id="SM00746">
    <property type="entry name" value="TRASH"/>
    <property type="match status" value="2"/>
</dbReference>
<dbReference type="FunFam" id="3.30.160.60:FF:000045">
    <property type="entry name" value="ZFP69 zinc finger protein B"/>
    <property type="match status" value="2"/>
</dbReference>
<gene>
    <name evidence="13" type="ORF">B7P43_G08977</name>
</gene>
<comment type="similarity">
    <text evidence="2">Belongs to the krueppel C2H2-type zinc-finger protein family.</text>
</comment>
<proteinExistence type="inferred from homology"/>
<feature type="domain" description="C2H2-type" evidence="12">
    <location>
        <begin position="383"/>
        <end position="410"/>
    </location>
</feature>
<keyword evidence="9" id="KW-0804">Transcription</keyword>
<dbReference type="InterPro" id="IPR013087">
    <property type="entry name" value="Znf_C2H2_type"/>
</dbReference>
<dbReference type="PROSITE" id="PS50157">
    <property type="entry name" value="ZINC_FINGER_C2H2_2"/>
    <property type="match status" value="9"/>
</dbReference>
<keyword evidence="8" id="KW-0238">DNA-binding</keyword>
<keyword evidence="14" id="KW-1185">Reference proteome</keyword>
<dbReference type="GO" id="GO:0008270">
    <property type="term" value="F:zinc ion binding"/>
    <property type="evidence" value="ECO:0007669"/>
    <property type="project" value="UniProtKB-KW"/>
</dbReference>
<dbReference type="OrthoDB" id="6077919at2759"/>
<dbReference type="PANTHER" id="PTHR24393">
    <property type="entry name" value="ZINC FINGER PROTEIN"/>
    <property type="match status" value="1"/>
</dbReference>
<dbReference type="SMART" id="SM00355">
    <property type="entry name" value="ZnF_C2H2"/>
    <property type="match status" value="9"/>
</dbReference>
<feature type="domain" description="C2H2-type" evidence="12">
    <location>
        <begin position="192"/>
        <end position="219"/>
    </location>
</feature>
<dbReference type="PANTHER" id="PTHR24393:SF15">
    <property type="entry name" value="IP01243P-RELATED"/>
    <property type="match status" value="1"/>
</dbReference>
<evidence type="ECO:0000256" key="4">
    <source>
        <dbReference type="ARBA" id="ARBA00022737"/>
    </source>
</evidence>
<dbReference type="SUPFAM" id="SSF57667">
    <property type="entry name" value="beta-beta-alpha zinc fingers"/>
    <property type="match status" value="5"/>
</dbReference>
<evidence type="ECO:0000256" key="3">
    <source>
        <dbReference type="ARBA" id="ARBA00022723"/>
    </source>
</evidence>
<feature type="domain" description="C2H2-type" evidence="12">
    <location>
        <begin position="410"/>
        <end position="437"/>
    </location>
</feature>
<dbReference type="GO" id="GO:0001228">
    <property type="term" value="F:DNA-binding transcription activator activity, RNA polymerase II-specific"/>
    <property type="evidence" value="ECO:0007669"/>
    <property type="project" value="TreeGrafter"/>
</dbReference>
<keyword evidence="7" id="KW-0805">Transcription regulation</keyword>
<keyword evidence="4" id="KW-0677">Repeat</keyword>
<keyword evidence="3" id="KW-0479">Metal-binding</keyword>
<keyword evidence="6" id="KW-0862">Zinc</keyword>
<evidence type="ECO:0000256" key="6">
    <source>
        <dbReference type="ARBA" id="ARBA00022833"/>
    </source>
</evidence>
<dbReference type="FunFam" id="3.30.160.60:FF:000340">
    <property type="entry name" value="zinc finger protein 473 isoform X1"/>
    <property type="match status" value="1"/>
</dbReference>
<accession>A0A2J7RC18</accession>
<dbReference type="STRING" id="105785.A0A2J7RC18"/>
<feature type="domain" description="C2H2-type" evidence="12">
    <location>
        <begin position="301"/>
        <end position="323"/>
    </location>
</feature>
<evidence type="ECO:0000256" key="9">
    <source>
        <dbReference type="ARBA" id="ARBA00023163"/>
    </source>
</evidence>
<evidence type="ECO:0000313" key="14">
    <source>
        <dbReference type="Proteomes" id="UP000235965"/>
    </source>
</evidence>
<keyword evidence="5 11" id="KW-0863">Zinc-finger</keyword>
<dbReference type="FunFam" id="3.30.160.60:FF:002343">
    <property type="entry name" value="Zinc finger protein 33A"/>
    <property type="match status" value="2"/>
</dbReference>
<evidence type="ECO:0000256" key="7">
    <source>
        <dbReference type="ARBA" id="ARBA00023015"/>
    </source>
</evidence>
<feature type="domain" description="C2H2-type" evidence="12">
    <location>
        <begin position="355"/>
        <end position="382"/>
    </location>
</feature>
<evidence type="ECO:0000259" key="12">
    <source>
        <dbReference type="PROSITE" id="PS50157"/>
    </source>
</evidence>
<dbReference type="FunFam" id="3.30.160.60:FF:000065">
    <property type="entry name" value="B-cell CLL/lymphoma 6, member B"/>
    <property type="match status" value="1"/>
</dbReference>
<dbReference type="InParanoid" id="A0A2J7RC18"/>
<feature type="domain" description="C2H2-type" evidence="12">
    <location>
        <begin position="246"/>
        <end position="273"/>
    </location>
</feature>
<comment type="subcellular location">
    <subcellularLocation>
        <location evidence="1">Nucleus</location>
    </subcellularLocation>
</comment>
<evidence type="ECO:0000313" key="13">
    <source>
        <dbReference type="EMBL" id="PNF38365.1"/>
    </source>
</evidence>
<dbReference type="GO" id="GO:0000978">
    <property type="term" value="F:RNA polymerase II cis-regulatory region sequence-specific DNA binding"/>
    <property type="evidence" value="ECO:0007669"/>
    <property type="project" value="TreeGrafter"/>
</dbReference>
<dbReference type="Gene3D" id="3.30.160.60">
    <property type="entry name" value="Classic Zinc Finger"/>
    <property type="match status" value="9"/>
</dbReference>
<name>A0A2J7RC18_9NEOP</name>
<evidence type="ECO:0000256" key="1">
    <source>
        <dbReference type="ARBA" id="ARBA00004123"/>
    </source>
</evidence>
<dbReference type="PROSITE" id="PS00028">
    <property type="entry name" value="ZINC_FINGER_C2H2_1"/>
    <property type="match status" value="8"/>
</dbReference>
<dbReference type="InterPro" id="IPR036236">
    <property type="entry name" value="Znf_C2H2_sf"/>
</dbReference>
<keyword evidence="10" id="KW-0539">Nucleus</keyword>
<dbReference type="Proteomes" id="UP000235965">
    <property type="component" value="Unassembled WGS sequence"/>
</dbReference>
<dbReference type="AlphaFoldDB" id="A0A2J7RC18"/>
<evidence type="ECO:0000256" key="11">
    <source>
        <dbReference type="PROSITE-ProRule" id="PRU00042"/>
    </source>
</evidence>
<feature type="domain" description="C2H2-type" evidence="12">
    <location>
        <begin position="219"/>
        <end position="243"/>
    </location>
</feature>
<sequence>MTDKNMILQNYTNSEEVVLGPYVQMYPASHGSNQALNIKAEEDSDLQEEVDPVPITDQEIKVKCENYTNSEDAVLGPYVQMYPESHGSNQVLNIKVEVSDPQEEVDPVPITVQEIKVKCENYTNSEDVVLGPYVQMYPESHGSNQVLNIKVEEDSDPQEEVDPVPITFQETKVKCEANLKTHQGIHSEERPFCCDTCNKSFSDQRFLENHQHIHTGEPFRCNVCNKPFSKKKSLNDHQYIHTGWPFYCNMCNRPFGKEKRLKKHQRMHSGERLFHCKMCNKSFNDQSSLEIHQHIHRGQPFRCSVCNKSFIEQSRLENHQLIHRVQPFRCNMCNKSFKKKRSLNDHQYIHNGLQFCCNVCNRSFSREGRLKEHQRVHSGEHLFCCKMCNKSFSEQRRLEDHHLAHISEPFRCYVCNESFNKKELLNAHQRAHTGEPLSCSMRNKQGQDFDDLKIFKSDP</sequence>
<evidence type="ECO:0000256" key="10">
    <source>
        <dbReference type="ARBA" id="ARBA00023242"/>
    </source>
</evidence>
<evidence type="ECO:0000256" key="8">
    <source>
        <dbReference type="ARBA" id="ARBA00023125"/>
    </source>
</evidence>
<feature type="domain" description="C2H2-type" evidence="12">
    <location>
        <begin position="328"/>
        <end position="355"/>
    </location>
</feature>
<dbReference type="EMBL" id="NEVH01005888">
    <property type="protein sequence ID" value="PNF38365.1"/>
    <property type="molecule type" value="Genomic_DNA"/>
</dbReference>